<sequence length="407" mass="43544">MSDPSELQTASALAAAPPVVLAAGPRELPAEAPPKPDAEWQLPHGTAWVYLANSKHGLVKPIILADGFNSGPSTLEFSWAGLETRNHPLISSLRRAGRDVILLGFTERSASILVNAQAAVAAIRRAIAERLGDEPLVVGGFSMGGLVTRYALAKLETERMDHQTALYFSWDSPHRGAYIPLALQAFAHYIRKLDPRFSDQMNSPAARQLLRWHIETWEDAPAVSQERTDFLAALESVGSWPLRPRKIALANGVGTGVGNGIDAGETAVEGRGLGITGTDLRTQPTGTESLVATLRVITSQKAEVHAPGLPAVDGAPGGTLDGFGILADTLNGIIGLGVNDPIRSHCFVPSVSAVGVRDIDTQADLYVSVDDLPPEESEFDEFVLATENEEHTKITAELSTWLIERLP</sequence>
<dbReference type="SUPFAM" id="SSF53474">
    <property type="entry name" value="alpha/beta-Hydrolases"/>
    <property type="match status" value="1"/>
</dbReference>
<evidence type="ECO:0000313" key="3">
    <source>
        <dbReference type="Proteomes" id="UP000326831"/>
    </source>
</evidence>
<reference evidence="1" key="3">
    <citation type="submission" date="2020-09" db="EMBL/GenBank/DDBJ databases">
        <authorList>
            <person name="Sun Q."/>
            <person name="Ohkuma M."/>
        </authorList>
    </citation>
    <scope>NUCLEOTIDE SEQUENCE</scope>
    <source>
        <strain evidence="1">JCM 4834</strain>
    </source>
</reference>
<proteinExistence type="predicted"/>
<dbReference type="KEGG" id="ssub:CP968_31685"/>
<dbReference type="AlphaFoldDB" id="A0A5P2UZM8"/>
<name>A0A5P2UZM8_9ACTN</name>
<dbReference type="EMBL" id="BMVX01000039">
    <property type="protein sequence ID" value="GGZ95568.1"/>
    <property type="molecule type" value="Genomic_DNA"/>
</dbReference>
<dbReference type="Proteomes" id="UP000326831">
    <property type="component" value="Chromosome"/>
</dbReference>
<dbReference type="Proteomes" id="UP000634660">
    <property type="component" value="Unassembled WGS sequence"/>
</dbReference>
<evidence type="ECO:0000313" key="1">
    <source>
        <dbReference type="EMBL" id="GGZ95568.1"/>
    </source>
</evidence>
<organism evidence="2 3">
    <name type="scientific">Streptomyces subrutilus</name>
    <dbReference type="NCBI Taxonomy" id="36818"/>
    <lineage>
        <taxon>Bacteria</taxon>
        <taxon>Bacillati</taxon>
        <taxon>Actinomycetota</taxon>
        <taxon>Actinomycetes</taxon>
        <taxon>Kitasatosporales</taxon>
        <taxon>Streptomycetaceae</taxon>
        <taxon>Streptomyces</taxon>
    </lineage>
</organism>
<keyword evidence="3" id="KW-1185">Reference proteome</keyword>
<dbReference type="Gene3D" id="3.40.50.1820">
    <property type="entry name" value="alpha/beta hydrolase"/>
    <property type="match status" value="1"/>
</dbReference>
<reference evidence="2 3" key="2">
    <citation type="submission" date="2017-09" db="EMBL/GenBank/DDBJ databases">
        <authorList>
            <person name="Lee N."/>
            <person name="Cho B.-K."/>
        </authorList>
    </citation>
    <scope>NUCLEOTIDE SEQUENCE [LARGE SCALE GENOMIC DNA]</scope>
    <source>
        <strain evidence="2 3">ATCC 27467</strain>
    </source>
</reference>
<dbReference type="EMBL" id="CP023701">
    <property type="protein sequence ID" value="QEU82227.1"/>
    <property type="molecule type" value="Genomic_DNA"/>
</dbReference>
<evidence type="ECO:0000313" key="2">
    <source>
        <dbReference type="EMBL" id="QEU82227.1"/>
    </source>
</evidence>
<protein>
    <recommendedName>
        <fullName evidence="4">DUF676 domain-containing protein</fullName>
    </recommendedName>
</protein>
<evidence type="ECO:0008006" key="4">
    <source>
        <dbReference type="Google" id="ProtNLM"/>
    </source>
</evidence>
<dbReference type="RefSeq" id="WP_150521239.1">
    <property type="nucleotide sequence ID" value="NZ_BMVX01000039.1"/>
</dbReference>
<accession>A0A5P2UZM8</accession>
<gene>
    <name evidence="2" type="ORF">CP968_31685</name>
    <name evidence="1" type="ORF">GCM10010371_64500</name>
</gene>
<dbReference type="OrthoDB" id="4535652at2"/>
<dbReference type="InterPro" id="IPR029058">
    <property type="entry name" value="AB_hydrolase_fold"/>
</dbReference>
<reference evidence="1" key="1">
    <citation type="journal article" date="2014" name="Int. J. Syst. Evol. Microbiol.">
        <title>Complete genome sequence of Corynebacterium casei LMG S-19264T (=DSM 44701T), isolated from a smear-ripened cheese.</title>
        <authorList>
            <consortium name="US DOE Joint Genome Institute (JGI-PGF)"/>
            <person name="Walter F."/>
            <person name="Albersmeier A."/>
            <person name="Kalinowski J."/>
            <person name="Ruckert C."/>
        </authorList>
    </citation>
    <scope>NUCLEOTIDE SEQUENCE</scope>
    <source>
        <strain evidence="1">JCM 4834</strain>
    </source>
</reference>